<dbReference type="AlphaFoldDB" id="A0A7I8IUL7"/>
<evidence type="ECO:0000313" key="13">
    <source>
        <dbReference type="Proteomes" id="UP001189122"/>
    </source>
</evidence>
<dbReference type="GO" id="GO:0032040">
    <property type="term" value="C:small-subunit processome"/>
    <property type="evidence" value="ECO:0007669"/>
    <property type="project" value="TreeGrafter"/>
</dbReference>
<dbReference type="GO" id="GO:0070475">
    <property type="term" value="P:rRNA base methylation"/>
    <property type="evidence" value="ECO:0007669"/>
    <property type="project" value="InterPro"/>
</dbReference>
<dbReference type="Gene3D" id="3.40.1280.10">
    <property type="match status" value="1"/>
</dbReference>
<name>A0A7I8IUL7_SPIIN</name>
<evidence type="ECO:0000256" key="10">
    <source>
        <dbReference type="ARBA" id="ARBA00023242"/>
    </source>
</evidence>
<feature type="compositionally biased region" description="Basic and acidic residues" evidence="11">
    <location>
        <begin position="45"/>
        <end position="57"/>
    </location>
</feature>
<dbReference type="InterPro" id="IPR029026">
    <property type="entry name" value="tRNA_m1G_MTases_N"/>
</dbReference>
<feature type="region of interest" description="Disordered" evidence="11">
    <location>
        <begin position="1"/>
        <end position="89"/>
    </location>
</feature>
<evidence type="ECO:0000256" key="2">
    <source>
        <dbReference type="ARBA" id="ARBA00008115"/>
    </source>
</evidence>
<accession>A0A7I8IUL7</accession>
<comment type="subcellular location">
    <subcellularLocation>
        <location evidence="1">Nucleus</location>
        <location evidence="1">Nucleolus</location>
    </subcellularLocation>
</comment>
<dbReference type="Proteomes" id="UP001189122">
    <property type="component" value="Unassembled WGS sequence"/>
</dbReference>
<keyword evidence="8" id="KW-0699">rRNA-binding</keyword>
<dbReference type="EMBL" id="CACRZD030000006">
    <property type="protein sequence ID" value="CAA6661300.1"/>
    <property type="molecule type" value="Genomic_DNA"/>
</dbReference>
<keyword evidence="10" id="KW-0539">Nucleus</keyword>
<dbReference type="GO" id="GO:0070037">
    <property type="term" value="F:rRNA (pseudouridine) methyltransferase activity"/>
    <property type="evidence" value="ECO:0007669"/>
    <property type="project" value="InterPro"/>
</dbReference>
<reference evidence="12 13" key="1">
    <citation type="submission" date="2019-12" db="EMBL/GenBank/DDBJ databases">
        <authorList>
            <person name="Scholz U."/>
            <person name="Mascher M."/>
            <person name="Fiebig A."/>
        </authorList>
    </citation>
    <scope>NUCLEOTIDE SEQUENCE</scope>
</reference>
<evidence type="ECO:0000256" key="9">
    <source>
        <dbReference type="ARBA" id="ARBA00022884"/>
    </source>
</evidence>
<dbReference type="SUPFAM" id="SSF75217">
    <property type="entry name" value="alpha/beta knot"/>
    <property type="match status" value="1"/>
</dbReference>
<keyword evidence="7" id="KW-0949">S-adenosyl-L-methionine</keyword>
<sequence>MVRPYAAKWLKKRRKRDPSAAASDAEDGKGGNGEEAEDQTEEEVEEKKRNKKQEGERGAGVVAEGREEESPNGPSLLMPSGLPLEKTPDEEAKPGVIFILEKASLNVGKVGKKENILNADDHANYLRKQGRDPAEFRPDILHQAMLAILDSPLNKAGRLQALYVKSDDGELIDVKPHVRLPRTFKRFCGLMYQLKCKKNIHATGNREKLFRMIKNPSLSIYPCSVANAGFSYSSDKLVHLRDYVAAVGDDATLVFVVGAMAHGKIDADYTDDCISVSNYPLSAACCIARICNVLEQRWNIL</sequence>
<evidence type="ECO:0000313" key="12">
    <source>
        <dbReference type="EMBL" id="CAA2621610.1"/>
    </source>
</evidence>
<dbReference type="GO" id="GO:0019843">
    <property type="term" value="F:rRNA binding"/>
    <property type="evidence" value="ECO:0007669"/>
    <property type="project" value="UniProtKB-KW"/>
</dbReference>
<dbReference type="PANTHER" id="PTHR12636:SF5">
    <property type="entry name" value="RIBOSOMAL RNA SMALL SUBUNIT METHYLTRANSFERASE NEP1"/>
    <property type="match status" value="1"/>
</dbReference>
<evidence type="ECO:0000256" key="4">
    <source>
        <dbReference type="ARBA" id="ARBA00022552"/>
    </source>
</evidence>
<dbReference type="Pfam" id="PF03587">
    <property type="entry name" value="EMG1"/>
    <property type="match status" value="1"/>
</dbReference>
<keyword evidence="4" id="KW-0698">rRNA processing</keyword>
<gene>
    <name evidence="12" type="ORF">SI7747_06007697</name>
</gene>
<dbReference type="InterPro" id="IPR005304">
    <property type="entry name" value="Rbsml_bgen_MeTrfase_EMG1/NEP1"/>
</dbReference>
<dbReference type="FunFam" id="3.40.1280.10:FF:000003">
    <property type="entry name" value="Ribosomal RNA small subunit methyltransferase"/>
    <property type="match status" value="1"/>
</dbReference>
<comment type="similarity">
    <text evidence="2">Belongs to the class IV-like SAM-binding methyltransferase superfamily. RNA methyltransferase NEP1 family.</text>
</comment>
<dbReference type="PANTHER" id="PTHR12636">
    <property type="entry name" value="NEP1/MRA1"/>
    <property type="match status" value="1"/>
</dbReference>
<evidence type="ECO:0000256" key="11">
    <source>
        <dbReference type="SAM" id="MobiDB-lite"/>
    </source>
</evidence>
<evidence type="ECO:0000256" key="3">
    <source>
        <dbReference type="ARBA" id="ARBA00022517"/>
    </source>
</evidence>
<keyword evidence="9" id="KW-0694">RNA-binding</keyword>
<dbReference type="InterPro" id="IPR029028">
    <property type="entry name" value="Alpha/beta_knot_MTases"/>
</dbReference>
<feature type="compositionally biased region" description="Low complexity" evidence="11">
    <location>
        <begin position="71"/>
        <end position="84"/>
    </location>
</feature>
<feature type="compositionally biased region" description="Acidic residues" evidence="11">
    <location>
        <begin position="34"/>
        <end position="44"/>
    </location>
</feature>
<dbReference type="CDD" id="cd18088">
    <property type="entry name" value="Nep1-like"/>
    <property type="match status" value="1"/>
</dbReference>
<keyword evidence="13" id="KW-1185">Reference proteome</keyword>
<evidence type="ECO:0000256" key="1">
    <source>
        <dbReference type="ARBA" id="ARBA00004604"/>
    </source>
</evidence>
<dbReference type="EMBL" id="LR743593">
    <property type="protein sequence ID" value="CAA2621610.1"/>
    <property type="molecule type" value="Genomic_DNA"/>
</dbReference>
<evidence type="ECO:0000256" key="6">
    <source>
        <dbReference type="ARBA" id="ARBA00022679"/>
    </source>
</evidence>
<keyword evidence="3" id="KW-0690">Ribosome biogenesis</keyword>
<proteinExistence type="inferred from homology"/>
<evidence type="ECO:0000256" key="5">
    <source>
        <dbReference type="ARBA" id="ARBA00022603"/>
    </source>
</evidence>
<evidence type="ECO:0000256" key="8">
    <source>
        <dbReference type="ARBA" id="ARBA00022730"/>
    </source>
</evidence>
<keyword evidence="6" id="KW-0808">Transferase</keyword>
<evidence type="ECO:0000256" key="7">
    <source>
        <dbReference type="ARBA" id="ARBA00022691"/>
    </source>
</evidence>
<organism evidence="12">
    <name type="scientific">Spirodela intermedia</name>
    <name type="common">Intermediate duckweed</name>
    <dbReference type="NCBI Taxonomy" id="51605"/>
    <lineage>
        <taxon>Eukaryota</taxon>
        <taxon>Viridiplantae</taxon>
        <taxon>Streptophyta</taxon>
        <taxon>Embryophyta</taxon>
        <taxon>Tracheophyta</taxon>
        <taxon>Spermatophyta</taxon>
        <taxon>Magnoliopsida</taxon>
        <taxon>Liliopsida</taxon>
        <taxon>Araceae</taxon>
        <taxon>Lemnoideae</taxon>
        <taxon>Spirodela</taxon>
    </lineage>
</organism>
<keyword evidence="5" id="KW-0489">Methyltransferase</keyword>
<protein>
    <submittedName>
        <fullName evidence="12">Uncharacterized protein</fullName>
    </submittedName>
</protein>